<sequence length="106" mass="11997">MLKINGLICLRHFFGASLIELCYMHGIELYIQCLFEFSIKLYLVPISVLLLKDVVANELWRTVDANGWRASSAPHIYWPHIPAESESNGYLCVRCNGGLTLQISVV</sequence>
<evidence type="ECO:0000313" key="1">
    <source>
        <dbReference type="EnsemblPlants" id="Zm00001eb337790_P001"/>
    </source>
</evidence>
<evidence type="ECO:0000313" key="2">
    <source>
        <dbReference type="Proteomes" id="UP000007305"/>
    </source>
</evidence>
<dbReference type="EnsemblPlants" id="Zm00001eb337790_T001">
    <property type="protein sequence ID" value="Zm00001eb337790_P001"/>
    <property type="gene ID" value="Zm00001eb337790"/>
</dbReference>
<dbReference type="InParanoid" id="A0A804QKH0"/>
<reference evidence="1" key="2">
    <citation type="submission" date="2019-07" db="EMBL/GenBank/DDBJ databases">
        <authorList>
            <person name="Seetharam A."/>
            <person name="Woodhouse M."/>
            <person name="Cannon E."/>
        </authorList>
    </citation>
    <scope>NUCLEOTIDE SEQUENCE [LARGE SCALE GENOMIC DNA]</scope>
    <source>
        <strain evidence="1">cv. B73</strain>
    </source>
</reference>
<accession>A0A804QKH0</accession>
<reference evidence="2" key="1">
    <citation type="journal article" date="2009" name="Science">
        <title>The B73 maize genome: complexity, diversity, and dynamics.</title>
        <authorList>
            <person name="Schnable P.S."/>
            <person name="Ware D."/>
            <person name="Fulton R.S."/>
            <person name="Stein J.C."/>
            <person name="Wei F."/>
            <person name="Pasternak S."/>
            <person name="Liang C."/>
            <person name="Zhang J."/>
            <person name="Fulton L."/>
            <person name="Graves T.A."/>
            <person name="Minx P."/>
            <person name="Reily A.D."/>
            <person name="Courtney L."/>
            <person name="Kruchowski S.S."/>
            <person name="Tomlinson C."/>
            <person name="Strong C."/>
            <person name="Delehaunty K."/>
            <person name="Fronick C."/>
            <person name="Courtney B."/>
            <person name="Rock S.M."/>
            <person name="Belter E."/>
            <person name="Du F."/>
            <person name="Kim K."/>
            <person name="Abbott R.M."/>
            <person name="Cotton M."/>
            <person name="Levy A."/>
            <person name="Marchetto P."/>
            <person name="Ochoa K."/>
            <person name="Jackson S.M."/>
            <person name="Gillam B."/>
            <person name="Chen W."/>
            <person name="Yan L."/>
            <person name="Higginbotham J."/>
            <person name="Cardenas M."/>
            <person name="Waligorski J."/>
            <person name="Applebaum E."/>
            <person name="Phelps L."/>
            <person name="Falcone J."/>
            <person name="Kanchi K."/>
            <person name="Thane T."/>
            <person name="Scimone A."/>
            <person name="Thane N."/>
            <person name="Henke J."/>
            <person name="Wang T."/>
            <person name="Ruppert J."/>
            <person name="Shah N."/>
            <person name="Rotter K."/>
            <person name="Hodges J."/>
            <person name="Ingenthron E."/>
            <person name="Cordes M."/>
            <person name="Kohlberg S."/>
            <person name="Sgro J."/>
            <person name="Delgado B."/>
            <person name="Mead K."/>
            <person name="Chinwalla A."/>
            <person name="Leonard S."/>
            <person name="Crouse K."/>
            <person name="Collura K."/>
            <person name="Kudrna D."/>
            <person name="Currie J."/>
            <person name="He R."/>
            <person name="Angelova A."/>
            <person name="Rajasekar S."/>
            <person name="Mueller T."/>
            <person name="Lomeli R."/>
            <person name="Scara G."/>
            <person name="Ko A."/>
            <person name="Delaney K."/>
            <person name="Wissotski M."/>
            <person name="Lopez G."/>
            <person name="Campos D."/>
            <person name="Braidotti M."/>
            <person name="Ashley E."/>
            <person name="Golser W."/>
            <person name="Kim H."/>
            <person name="Lee S."/>
            <person name="Lin J."/>
            <person name="Dujmic Z."/>
            <person name="Kim W."/>
            <person name="Talag J."/>
            <person name="Zuccolo A."/>
            <person name="Fan C."/>
            <person name="Sebastian A."/>
            <person name="Kramer M."/>
            <person name="Spiegel L."/>
            <person name="Nascimento L."/>
            <person name="Zutavern T."/>
            <person name="Miller B."/>
            <person name="Ambroise C."/>
            <person name="Muller S."/>
            <person name="Spooner W."/>
            <person name="Narechania A."/>
            <person name="Ren L."/>
            <person name="Wei S."/>
            <person name="Kumari S."/>
            <person name="Faga B."/>
            <person name="Levy M.J."/>
            <person name="McMahan L."/>
            <person name="Van Buren P."/>
            <person name="Vaughn M.W."/>
            <person name="Ying K."/>
            <person name="Yeh C.-T."/>
            <person name="Emrich S.J."/>
            <person name="Jia Y."/>
            <person name="Kalyanaraman A."/>
            <person name="Hsia A.-P."/>
            <person name="Barbazuk W.B."/>
            <person name="Baucom R.S."/>
            <person name="Brutnell T.P."/>
            <person name="Carpita N.C."/>
            <person name="Chaparro C."/>
            <person name="Chia J.-M."/>
            <person name="Deragon J.-M."/>
            <person name="Estill J.C."/>
            <person name="Fu Y."/>
            <person name="Jeddeloh J.A."/>
            <person name="Han Y."/>
            <person name="Lee H."/>
            <person name="Li P."/>
            <person name="Lisch D.R."/>
            <person name="Liu S."/>
            <person name="Liu Z."/>
            <person name="Nagel D.H."/>
            <person name="McCann M.C."/>
            <person name="SanMiguel P."/>
            <person name="Myers A.M."/>
            <person name="Nettleton D."/>
            <person name="Nguyen J."/>
            <person name="Penning B.W."/>
            <person name="Ponnala L."/>
            <person name="Schneider K.L."/>
            <person name="Schwartz D.C."/>
            <person name="Sharma A."/>
            <person name="Soderlund C."/>
            <person name="Springer N.M."/>
            <person name="Sun Q."/>
            <person name="Wang H."/>
            <person name="Waterman M."/>
            <person name="Westerman R."/>
            <person name="Wolfgruber T.K."/>
            <person name="Yang L."/>
            <person name="Yu Y."/>
            <person name="Zhang L."/>
            <person name="Zhou S."/>
            <person name="Zhu Q."/>
            <person name="Bennetzen J.L."/>
            <person name="Dawe R.K."/>
            <person name="Jiang J."/>
            <person name="Jiang N."/>
            <person name="Presting G.G."/>
            <person name="Wessler S.R."/>
            <person name="Aluru S."/>
            <person name="Martienssen R.A."/>
            <person name="Clifton S.W."/>
            <person name="McCombie W.R."/>
            <person name="Wing R.A."/>
            <person name="Wilson R.K."/>
        </authorList>
    </citation>
    <scope>NUCLEOTIDE SEQUENCE [LARGE SCALE GENOMIC DNA]</scope>
    <source>
        <strain evidence="2">cv. B73</strain>
    </source>
</reference>
<dbReference type="Proteomes" id="UP000007305">
    <property type="component" value="Chromosome 8"/>
</dbReference>
<proteinExistence type="predicted"/>
<organism evidence="1 2">
    <name type="scientific">Zea mays</name>
    <name type="common">Maize</name>
    <dbReference type="NCBI Taxonomy" id="4577"/>
    <lineage>
        <taxon>Eukaryota</taxon>
        <taxon>Viridiplantae</taxon>
        <taxon>Streptophyta</taxon>
        <taxon>Embryophyta</taxon>
        <taxon>Tracheophyta</taxon>
        <taxon>Spermatophyta</taxon>
        <taxon>Magnoliopsida</taxon>
        <taxon>Liliopsida</taxon>
        <taxon>Poales</taxon>
        <taxon>Poaceae</taxon>
        <taxon>PACMAD clade</taxon>
        <taxon>Panicoideae</taxon>
        <taxon>Andropogonodae</taxon>
        <taxon>Andropogoneae</taxon>
        <taxon>Tripsacinae</taxon>
        <taxon>Zea</taxon>
    </lineage>
</organism>
<dbReference type="AlphaFoldDB" id="A0A804QKH0"/>
<reference evidence="1" key="3">
    <citation type="submission" date="2021-05" db="UniProtKB">
        <authorList>
            <consortium name="EnsemblPlants"/>
        </authorList>
    </citation>
    <scope>IDENTIFICATION</scope>
    <source>
        <strain evidence="1">cv. B73</strain>
    </source>
</reference>
<protein>
    <submittedName>
        <fullName evidence="1">Uncharacterized protein</fullName>
    </submittedName>
</protein>
<keyword evidence="2" id="KW-1185">Reference proteome</keyword>
<name>A0A804QKH0_MAIZE</name>
<dbReference type="Gramene" id="Zm00001eb337790_T001">
    <property type="protein sequence ID" value="Zm00001eb337790_P001"/>
    <property type="gene ID" value="Zm00001eb337790"/>
</dbReference>